<evidence type="ECO:0000313" key="2">
    <source>
        <dbReference type="Proteomes" id="UP000009328"/>
    </source>
</evidence>
<keyword evidence="2" id="KW-1185">Reference proteome</keyword>
<sequence length="116" mass="13430">MSTQLNDVEEVQEALEAHNGSIVHINFIDEGDTASREQNEYFEKIASKAKSNNFGGYFYKVFLRDVPNVKEYLRVSPLEYQDSYEPFISIFHQTRLIGFAETTDKNKVEELLESLN</sequence>
<gene>
    <name evidence="1" type="ORF">BN7_2455</name>
</gene>
<dbReference type="InParanoid" id="K0KNE4"/>
<accession>K0KNE4</accession>
<name>K0KNE4_WICCF</name>
<comment type="caution">
    <text evidence="1">The sequence shown here is derived from an EMBL/GenBank/DDBJ whole genome shotgun (WGS) entry which is preliminary data.</text>
</comment>
<dbReference type="SUPFAM" id="SSF52833">
    <property type="entry name" value="Thioredoxin-like"/>
    <property type="match status" value="1"/>
</dbReference>
<dbReference type="InterPro" id="IPR036249">
    <property type="entry name" value="Thioredoxin-like_sf"/>
</dbReference>
<proteinExistence type="predicted"/>
<dbReference type="AlphaFoldDB" id="K0KNE4"/>
<reference evidence="1 2" key="1">
    <citation type="journal article" date="2012" name="Eukaryot. Cell">
        <title>Draft genome sequence of Wickerhamomyces ciferrii NRRL Y-1031 F-60-10.</title>
        <authorList>
            <person name="Schneider J."/>
            <person name="Andrea H."/>
            <person name="Blom J."/>
            <person name="Jaenicke S."/>
            <person name="Ruckert C."/>
            <person name="Schorsch C."/>
            <person name="Szczepanowski R."/>
            <person name="Farwick M."/>
            <person name="Goesmann A."/>
            <person name="Puhler A."/>
            <person name="Schaffer S."/>
            <person name="Tauch A."/>
            <person name="Kohler T."/>
            <person name="Brinkrolf K."/>
        </authorList>
    </citation>
    <scope>NUCLEOTIDE SEQUENCE [LARGE SCALE GENOMIC DNA]</scope>
    <source>
        <strain evidence="2">ATCC 14091 / BCRC 22168 / CBS 111 / JCM 3599 / NBRC 0793 / NRRL Y-1031 F-60-10</strain>
    </source>
</reference>
<dbReference type="HOGENOM" id="CLU_1826811_0_0_1"/>
<organism evidence="1 2">
    <name type="scientific">Wickerhamomyces ciferrii (strain ATCC 14091 / BCRC 22168 / CBS 111 / JCM 3599 / NBRC 0793 / NRRL Y-1031 F-60-10)</name>
    <name type="common">Yeast</name>
    <name type="synonym">Pichia ciferrii</name>
    <dbReference type="NCBI Taxonomy" id="1206466"/>
    <lineage>
        <taxon>Eukaryota</taxon>
        <taxon>Fungi</taxon>
        <taxon>Dikarya</taxon>
        <taxon>Ascomycota</taxon>
        <taxon>Saccharomycotina</taxon>
        <taxon>Saccharomycetes</taxon>
        <taxon>Phaffomycetales</taxon>
        <taxon>Wickerhamomycetaceae</taxon>
        <taxon>Wickerhamomyces</taxon>
    </lineage>
</organism>
<dbReference type="EMBL" id="CAIF01000057">
    <property type="protein sequence ID" value="CCH42909.1"/>
    <property type="molecule type" value="Genomic_DNA"/>
</dbReference>
<evidence type="ECO:0000313" key="1">
    <source>
        <dbReference type="EMBL" id="CCH42909.1"/>
    </source>
</evidence>
<dbReference type="Proteomes" id="UP000009328">
    <property type="component" value="Unassembled WGS sequence"/>
</dbReference>
<protein>
    <submittedName>
        <fullName evidence="1">Uncharacterized protein</fullName>
    </submittedName>
</protein>
<dbReference type="Gene3D" id="3.40.30.10">
    <property type="entry name" value="Glutaredoxin"/>
    <property type="match status" value="1"/>
</dbReference>